<keyword evidence="2" id="KW-1133">Transmembrane helix</keyword>
<feature type="compositionally biased region" description="Polar residues" evidence="1">
    <location>
        <begin position="640"/>
        <end position="649"/>
    </location>
</feature>
<dbReference type="OrthoDB" id="205993at2759"/>
<feature type="compositionally biased region" description="Polar residues" evidence="1">
    <location>
        <begin position="909"/>
        <end position="919"/>
    </location>
</feature>
<feature type="compositionally biased region" description="Polar residues" evidence="1">
    <location>
        <begin position="1080"/>
        <end position="1091"/>
    </location>
</feature>
<keyword evidence="2" id="KW-0812">Transmembrane</keyword>
<evidence type="ECO:0000256" key="1">
    <source>
        <dbReference type="SAM" id="MobiDB-lite"/>
    </source>
</evidence>
<feature type="region of interest" description="Disordered" evidence="1">
    <location>
        <begin position="808"/>
        <end position="837"/>
    </location>
</feature>
<name>A0A6A6J1R1_9PLEO</name>
<feature type="compositionally biased region" description="Low complexity" evidence="1">
    <location>
        <begin position="817"/>
        <end position="837"/>
    </location>
</feature>
<dbReference type="Gene3D" id="2.120.10.80">
    <property type="entry name" value="Kelch-type beta propeller"/>
    <property type="match status" value="1"/>
</dbReference>
<protein>
    <recommendedName>
        <fullName evidence="6">Galactose oxidase</fullName>
    </recommendedName>
</protein>
<keyword evidence="2" id="KW-0472">Membrane</keyword>
<feature type="region of interest" description="Disordered" evidence="1">
    <location>
        <begin position="855"/>
        <end position="969"/>
    </location>
</feature>
<feature type="region of interest" description="Disordered" evidence="1">
    <location>
        <begin position="994"/>
        <end position="1028"/>
    </location>
</feature>
<feature type="compositionally biased region" description="Polar residues" evidence="1">
    <location>
        <begin position="891"/>
        <end position="902"/>
    </location>
</feature>
<feature type="region of interest" description="Disordered" evidence="1">
    <location>
        <begin position="1064"/>
        <end position="1156"/>
    </location>
</feature>
<sequence>MPSPTTPSFALLREPLLCAFVLFSGATAQMPYNPTQIFRSGALVYVFRPSSGSTSQFELGAVDISSHVAASALPYTALYPALPFLDANNQRAFNPILDNGDNITVYTGDCSTGARGSELWTFIPEPADKSGNGTWRQEDISFDEDGRHASDIGANYLSGGMAFSAIVNGNSMDTEVYFFGGMCPFQGESSASWQSAANYSNLMIALEPSKSTTRSLDYHLGVSSSRGPPIAEAGFTLTGLLPSFSNQSDGTQTQQQNFVLVGGHTSSAFINTSQVALFSLPQQSWTFIPVSQPDTSRTDLAIRTDVTAIEPRSGHSAVLTPDGRRIIVFGGWIGDIDTPADPQLAVLNVGDGYGGQGDWEWTVPSTSSSGLSDGSGLYGHGAAMLPGDIMMIMGGYSMSAPSSRRRRASPASNTQTLFFNISSNAWITGYSPPPEATPAEPVKTGPLSTPSQKAGLGAGLGIGVAAVIGLLAFYLWYTRRLKRQRDLREKQLQELAMGAHRYNLECISPGIDGRGGHPNYLDESSDSYFYPSVGRAESQGWRRANAHDAERTGLLVEIPSPTRGLRRSLGGRANTPMSRYDERRVRGSGHIHPIDELEEEQEHDGANDTTPLNGRPEMTERMTNKGASIFDNAPILDPFTDNSRPSGEQKSVFHSAPTSPIREDGPADWQPSVALHLPRHSSPNPAGRVSPTKSSERTGSNLSERSTRSTLSSRSTDGSLGRSASMRSAPILNNASQANPFRTPDASPTTDTANQGGSGWQTPIDPRTRSFTSIRSNGRPTTAGADADSFTTARSSFMALQAEGEALLGGNPERGRPGTSSTSNGSNGPSYRDAEGTISGAGTITAATSFTDGFSRAANGRERRKSWLGSVRRALSRSTSNAARTRSLTTPTTQLECYSDNPSPVREPGSTSNRKSFPASNPPRRAASDASFWSSKRGKQDWLDDELDPNDPRARWRRNSGDNWGAPEDLALAEEERQRREWRERSSLLVNLADEEQLPTPRTPIRPGELGVPASSERPRTPADEEDWDVEAAVERRVVQVMFTVPKSKLRVVNADIDRSSILSLPRENSKDSDEMKAESSGSPASSTPNRVKNLAGRYEQMSSPKMTPRASPRPSPSPSIKSLKVRAKGSSTSLTTPTKSSSPSATKGKEKAVDE</sequence>
<feature type="signal peptide" evidence="3">
    <location>
        <begin position="1"/>
        <end position="28"/>
    </location>
</feature>
<dbReference type="InterPro" id="IPR015915">
    <property type="entry name" value="Kelch-typ_b-propeller"/>
</dbReference>
<feature type="chain" id="PRO_5025380013" description="Galactose oxidase" evidence="3">
    <location>
        <begin position="29"/>
        <end position="1156"/>
    </location>
</feature>
<dbReference type="SUPFAM" id="SSF50965">
    <property type="entry name" value="Galactose oxidase, central domain"/>
    <property type="match status" value="1"/>
</dbReference>
<dbReference type="RefSeq" id="XP_033691502.1">
    <property type="nucleotide sequence ID" value="XM_033827595.1"/>
</dbReference>
<evidence type="ECO:0008006" key="6">
    <source>
        <dbReference type="Google" id="ProtNLM"/>
    </source>
</evidence>
<feature type="compositionally biased region" description="Polar residues" evidence="1">
    <location>
        <begin position="731"/>
        <end position="755"/>
    </location>
</feature>
<dbReference type="InterPro" id="IPR011043">
    <property type="entry name" value="Gal_Oxase/kelch_b-propeller"/>
</dbReference>
<evidence type="ECO:0000313" key="5">
    <source>
        <dbReference type="Proteomes" id="UP000800094"/>
    </source>
</evidence>
<gene>
    <name evidence="4" type="ORF">BU26DRAFT_513311</name>
</gene>
<feature type="region of interest" description="Disordered" evidence="1">
    <location>
        <begin position="558"/>
        <end position="788"/>
    </location>
</feature>
<evidence type="ECO:0000256" key="3">
    <source>
        <dbReference type="SAM" id="SignalP"/>
    </source>
</evidence>
<evidence type="ECO:0000256" key="2">
    <source>
        <dbReference type="SAM" id="Phobius"/>
    </source>
</evidence>
<dbReference type="AlphaFoldDB" id="A0A6A6J1R1"/>
<evidence type="ECO:0000313" key="4">
    <source>
        <dbReference type="EMBL" id="KAF2256498.1"/>
    </source>
</evidence>
<feature type="compositionally biased region" description="Low complexity" evidence="1">
    <location>
        <begin position="700"/>
        <end position="723"/>
    </location>
</feature>
<keyword evidence="5" id="KW-1185">Reference proteome</keyword>
<keyword evidence="3" id="KW-0732">Signal</keyword>
<feature type="compositionally biased region" description="Low complexity" evidence="1">
    <location>
        <begin position="1129"/>
        <end position="1147"/>
    </location>
</feature>
<reference evidence="4" key="1">
    <citation type="journal article" date="2020" name="Stud. Mycol.">
        <title>101 Dothideomycetes genomes: a test case for predicting lifestyles and emergence of pathogens.</title>
        <authorList>
            <person name="Haridas S."/>
            <person name="Albert R."/>
            <person name="Binder M."/>
            <person name="Bloem J."/>
            <person name="Labutti K."/>
            <person name="Salamov A."/>
            <person name="Andreopoulos B."/>
            <person name="Baker S."/>
            <person name="Barry K."/>
            <person name="Bills G."/>
            <person name="Bluhm B."/>
            <person name="Cannon C."/>
            <person name="Castanera R."/>
            <person name="Culley D."/>
            <person name="Daum C."/>
            <person name="Ezra D."/>
            <person name="Gonzalez J."/>
            <person name="Henrissat B."/>
            <person name="Kuo A."/>
            <person name="Liang C."/>
            <person name="Lipzen A."/>
            <person name="Lutzoni F."/>
            <person name="Magnuson J."/>
            <person name="Mondo S."/>
            <person name="Nolan M."/>
            <person name="Ohm R."/>
            <person name="Pangilinan J."/>
            <person name="Park H.-J."/>
            <person name="Ramirez L."/>
            <person name="Alfaro M."/>
            <person name="Sun H."/>
            <person name="Tritt A."/>
            <person name="Yoshinaga Y."/>
            <person name="Zwiers L.-H."/>
            <person name="Turgeon B."/>
            <person name="Goodwin S."/>
            <person name="Spatafora J."/>
            <person name="Crous P."/>
            <person name="Grigoriev I."/>
        </authorList>
    </citation>
    <scope>NUCLEOTIDE SEQUENCE</scope>
    <source>
        <strain evidence="4">CBS 122368</strain>
    </source>
</reference>
<feature type="compositionally biased region" description="Polar residues" evidence="1">
    <location>
        <begin position="769"/>
        <end position="780"/>
    </location>
</feature>
<feature type="compositionally biased region" description="Low complexity" evidence="1">
    <location>
        <begin position="872"/>
        <end position="890"/>
    </location>
</feature>
<feature type="compositionally biased region" description="Basic and acidic residues" evidence="1">
    <location>
        <begin position="1068"/>
        <end position="1078"/>
    </location>
</feature>
<dbReference type="EMBL" id="ML987189">
    <property type="protein sequence ID" value="KAF2256498.1"/>
    <property type="molecule type" value="Genomic_DNA"/>
</dbReference>
<organism evidence="4 5">
    <name type="scientific">Trematosphaeria pertusa</name>
    <dbReference type="NCBI Taxonomy" id="390896"/>
    <lineage>
        <taxon>Eukaryota</taxon>
        <taxon>Fungi</taxon>
        <taxon>Dikarya</taxon>
        <taxon>Ascomycota</taxon>
        <taxon>Pezizomycotina</taxon>
        <taxon>Dothideomycetes</taxon>
        <taxon>Pleosporomycetidae</taxon>
        <taxon>Pleosporales</taxon>
        <taxon>Massarineae</taxon>
        <taxon>Trematosphaeriaceae</taxon>
        <taxon>Trematosphaeria</taxon>
    </lineage>
</organism>
<accession>A0A6A6J1R1</accession>
<proteinExistence type="predicted"/>
<dbReference type="GeneID" id="54580925"/>
<feature type="transmembrane region" description="Helical" evidence="2">
    <location>
        <begin position="456"/>
        <end position="477"/>
    </location>
</feature>
<dbReference type="Proteomes" id="UP000800094">
    <property type="component" value="Unassembled WGS sequence"/>
</dbReference>